<dbReference type="PANTHER" id="PTHR33204">
    <property type="entry name" value="TRANSCRIPTIONAL REGULATOR, MARR FAMILY"/>
    <property type="match status" value="1"/>
</dbReference>
<keyword evidence="2" id="KW-0238">DNA-binding</keyword>
<dbReference type="PROSITE" id="PS51118">
    <property type="entry name" value="HTH_HXLR"/>
    <property type="match status" value="1"/>
</dbReference>
<organism evidence="5 6">
    <name type="scientific">Leucobacter alluvii</name>
    <dbReference type="NCBI Taxonomy" id="340321"/>
    <lineage>
        <taxon>Bacteria</taxon>
        <taxon>Bacillati</taxon>
        <taxon>Actinomycetota</taxon>
        <taxon>Actinomycetes</taxon>
        <taxon>Micrococcales</taxon>
        <taxon>Microbacteriaceae</taxon>
        <taxon>Leucobacter</taxon>
    </lineage>
</organism>
<evidence type="ECO:0000256" key="1">
    <source>
        <dbReference type="ARBA" id="ARBA00023015"/>
    </source>
</evidence>
<name>A0ABP5MX17_9MICO</name>
<reference evidence="6" key="1">
    <citation type="journal article" date="2019" name="Int. J. Syst. Evol. Microbiol.">
        <title>The Global Catalogue of Microorganisms (GCM) 10K type strain sequencing project: providing services to taxonomists for standard genome sequencing and annotation.</title>
        <authorList>
            <consortium name="The Broad Institute Genomics Platform"/>
            <consortium name="The Broad Institute Genome Sequencing Center for Infectious Disease"/>
            <person name="Wu L."/>
            <person name="Ma J."/>
        </authorList>
    </citation>
    <scope>NUCLEOTIDE SEQUENCE [LARGE SCALE GENOMIC DNA]</scope>
    <source>
        <strain evidence="6">JCM 14919</strain>
    </source>
</reference>
<dbReference type="InterPro" id="IPR002577">
    <property type="entry name" value="HTH_HxlR"/>
</dbReference>
<evidence type="ECO:0000259" key="4">
    <source>
        <dbReference type="PROSITE" id="PS51118"/>
    </source>
</evidence>
<comment type="caution">
    <text evidence="5">The sequence shown here is derived from an EMBL/GenBank/DDBJ whole genome shotgun (WGS) entry which is preliminary data.</text>
</comment>
<evidence type="ECO:0000313" key="6">
    <source>
        <dbReference type="Proteomes" id="UP001501084"/>
    </source>
</evidence>
<dbReference type="SUPFAM" id="SSF46785">
    <property type="entry name" value="Winged helix' DNA-binding domain"/>
    <property type="match status" value="1"/>
</dbReference>
<dbReference type="RefSeq" id="WP_090151080.1">
    <property type="nucleotide sequence ID" value="NZ_BAAAOP010000001.1"/>
</dbReference>
<dbReference type="EMBL" id="BAAAOP010000001">
    <property type="protein sequence ID" value="GAA2185362.1"/>
    <property type="molecule type" value="Genomic_DNA"/>
</dbReference>
<evidence type="ECO:0000256" key="2">
    <source>
        <dbReference type="ARBA" id="ARBA00023125"/>
    </source>
</evidence>
<dbReference type="Proteomes" id="UP001501084">
    <property type="component" value="Unassembled WGS sequence"/>
</dbReference>
<dbReference type="InterPro" id="IPR036388">
    <property type="entry name" value="WH-like_DNA-bd_sf"/>
</dbReference>
<keyword evidence="6" id="KW-1185">Reference proteome</keyword>
<dbReference type="Gene3D" id="1.10.10.10">
    <property type="entry name" value="Winged helix-like DNA-binding domain superfamily/Winged helix DNA-binding domain"/>
    <property type="match status" value="1"/>
</dbReference>
<keyword evidence="1" id="KW-0805">Transcription regulation</keyword>
<gene>
    <name evidence="5" type="ORF">GCM10009786_01410</name>
</gene>
<keyword evidence="3" id="KW-0804">Transcription</keyword>
<protein>
    <submittedName>
        <fullName evidence="5">Helix-turn-helix domain-containing protein</fullName>
    </submittedName>
</protein>
<evidence type="ECO:0000256" key="3">
    <source>
        <dbReference type="ARBA" id="ARBA00023163"/>
    </source>
</evidence>
<feature type="domain" description="HTH hxlR-type" evidence="4">
    <location>
        <begin position="11"/>
        <end position="111"/>
    </location>
</feature>
<dbReference type="InterPro" id="IPR036390">
    <property type="entry name" value="WH_DNA-bd_sf"/>
</dbReference>
<proteinExistence type="predicted"/>
<dbReference type="PANTHER" id="PTHR33204:SF37">
    <property type="entry name" value="HTH-TYPE TRANSCRIPTIONAL REGULATOR YODB"/>
    <property type="match status" value="1"/>
</dbReference>
<sequence length="114" mass="11983">MEAPQHDRHECDAAVSLAFSILGKRWNGMIIDALGDGPLAFAEVRRAVPGISDAVLSDRLAELAEAKLVSRTVAPGPPVSVSYALTVGGEQLVPVLADLGKWASANLTPAPRRD</sequence>
<dbReference type="Pfam" id="PF01638">
    <property type="entry name" value="HxlR"/>
    <property type="match status" value="1"/>
</dbReference>
<evidence type="ECO:0000313" key="5">
    <source>
        <dbReference type="EMBL" id="GAA2185362.1"/>
    </source>
</evidence>
<accession>A0ABP5MX17</accession>